<keyword evidence="3" id="KW-1185">Reference proteome</keyword>
<gene>
    <name evidence="2" type="ORF">Acr_22g0004270</name>
</gene>
<reference evidence="2 3" key="1">
    <citation type="submission" date="2019-07" db="EMBL/GenBank/DDBJ databases">
        <title>De Novo Assembly of kiwifruit Actinidia rufa.</title>
        <authorList>
            <person name="Sugita-Konishi S."/>
            <person name="Sato K."/>
            <person name="Mori E."/>
            <person name="Abe Y."/>
            <person name="Kisaki G."/>
            <person name="Hamano K."/>
            <person name="Suezawa K."/>
            <person name="Otani M."/>
            <person name="Fukuda T."/>
            <person name="Manabe T."/>
            <person name="Gomi K."/>
            <person name="Tabuchi M."/>
            <person name="Akimitsu K."/>
            <person name="Kataoka I."/>
        </authorList>
    </citation>
    <scope>NUCLEOTIDE SEQUENCE [LARGE SCALE GENOMIC DNA]</scope>
    <source>
        <strain evidence="3">cv. Fuchu</strain>
    </source>
</reference>
<dbReference type="PANTHER" id="PTHR34952:SF2">
    <property type="entry name" value="OS05G0113500 PROTEIN"/>
    <property type="match status" value="1"/>
</dbReference>
<dbReference type="Proteomes" id="UP000585474">
    <property type="component" value="Unassembled WGS sequence"/>
</dbReference>
<evidence type="ECO:0000313" key="2">
    <source>
        <dbReference type="EMBL" id="GFZ11029.1"/>
    </source>
</evidence>
<comment type="caution">
    <text evidence="2">The sequence shown here is derived from an EMBL/GenBank/DDBJ whole genome shotgun (WGS) entry which is preliminary data.</text>
</comment>
<dbReference type="OrthoDB" id="2016966at2759"/>
<accession>A0A7J0GJN8</accession>
<sequence>MPSLPAVELLTRSVIPSLTSLYGGSYSHRLKRLEKGDRRGIGESEIEVTKAWYRLELVNLVMDAGSPGFVSVSEDVIRSDALKKLYTETSQYNCHVVEDVSLHELGNCLSEFPHIQDHQKLESKSILCQPSDKTGSCNVEKDDECIDTYQIESAIASEKCLSKCTTFPFSAKKASPAVSTEGDNNITTFVSKQNGYESVKSAYHRSVSLPTPLKLVSAMKGSREKQGTPARKLTVTWAPDVYDPPPSAPTNVRIKKLSKKKYDKKNGKNKQKGKTSKGGGSSSKDKKQVQKYGGSSNKCYQSLNDNDKLLNCTKPSCAELGDFNVGSPDYCGSRFLKNTVTKLHFSVAEAT</sequence>
<dbReference type="AlphaFoldDB" id="A0A7J0GJN8"/>
<dbReference type="PANTHER" id="PTHR34952">
    <property type="entry name" value="OS05G0113500 PROTEIN"/>
    <property type="match status" value="1"/>
</dbReference>
<proteinExistence type="predicted"/>
<organism evidence="2 3">
    <name type="scientific">Actinidia rufa</name>
    <dbReference type="NCBI Taxonomy" id="165716"/>
    <lineage>
        <taxon>Eukaryota</taxon>
        <taxon>Viridiplantae</taxon>
        <taxon>Streptophyta</taxon>
        <taxon>Embryophyta</taxon>
        <taxon>Tracheophyta</taxon>
        <taxon>Spermatophyta</taxon>
        <taxon>Magnoliopsida</taxon>
        <taxon>eudicotyledons</taxon>
        <taxon>Gunneridae</taxon>
        <taxon>Pentapetalae</taxon>
        <taxon>asterids</taxon>
        <taxon>Ericales</taxon>
        <taxon>Actinidiaceae</taxon>
        <taxon>Actinidia</taxon>
    </lineage>
</organism>
<evidence type="ECO:0000313" key="3">
    <source>
        <dbReference type="Proteomes" id="UP000585474"/>
    </source>
</evidence>
<dbReference type="EMBL" id="BJWL01000022">
    <property type="protein sequence ID" value="GFZ11029.1"/>
    <property type="molecule type" value="Genomic_DNA"/>
</dbReference>
<evidence type="ECO:0000256" key="1">
    <source>
        <dbReference type="SAM" id="MobiDB-lite"/>
    </source>
</evidence>
<feature type="compositionally biased region" description="Basic residues" evidence="1">
    <location>
        <begin position="253"/>
        <end position="275"/>
    </location>
</feature>
<protein>
    <submittedName>
        <fullName evidence="2">Uncharacterized protein</fullName>
    </submittedName>
</protein>
<feature type="region of interest" description="Disordered" evidence="1">
    <location>
        <begin position="238"/>
        <end position="297"/>
    </location>
</feature>
<name>A0A7J0GJN8_9ERIC</name>